<comment type="caution">
    <text evidence="1">The sequence shown here is derived from an EMBL/GenBank/DDBJ whole genome shotgun (WGS) entry which is preliminary data.</text>
</comment>
<evidence type="ECO:0000313" key="1">
    <source>
        <dbReference type="EMBL" id="PTQ62818.1"/>
    </source>
</evidence>
<name>A0A2T5GU28_9SPHN</name>
<organism evidence="1 2">
    <name type="scientific">Sphingomonas aurantiaca</name>
    <dbReference type="NCBI Taxonomy" id="185949"/>
    <lineage>
        <taxon>Bacteria</taxon>
        <taxon>Pseudomonadati</taxon>
        <taxon>Pseudomonadota</taxon>
        <taxon>Alphaproteobacteria</taxon>
        <taxon>Sphingomonadales</taxon>
        <taxon>Sphingomonadaceae</taxon>
        <taxon>Sphingomonas</taxon>
    </lineage>
</organism>
<accession>A0A2T5GU28</accession>
<dbReference type="RefSeq" id="WP_056411416.1">
    <property type="nucleotide sequence ID" value="NZ_QAOG01000001.1"/>
</dbReference>
<evidence type="ECO:0000313" key="2">
    <source>
        <dbReference type="Proteomes" id="UP000244189"/>
    </source>
</evidence>
<dbReference type="AlphaFoldDB" id="A0A2T5GU28"/>
<dbReference type="EMBL" id="QAOG01000001">
    <property type="protein sequence ID" value="PTQ62818.1"/>
    <property type="molecule type" value="Genomic_DNA"/>
</dbReference>
<keyword evidence="2" id="KW-1185">Reference proteome</keyword>
<reference evidence="1 2" key="1">
    <citation type="submission" date="2018-04" db="EMBL/GenBank/DDBJ databases">
        <title>Genomic Encyclopedia of Type Strains, Phase III (KMG-III): the genomes of soil and plant-associated and newly described type strains.</title>
        <authorList>
            <person name="Whitman W."/>
        </authorList>
    </citation>
    <scope>NUCLEOTIDE SEQUENCE [LARGE SCALE GENOMIC DNA]</scope>
    <source>
        <strain evidence="1 2">MA101b</strain>
    </source>
</reference>
<gene>
    <name evidence="1" type="ORF">C8J26_1102</name>
</gene>
<protein>
    <submittedName>
        <fullName evidence="1">Uncharacterized protein</fullName>
    </submittedName>
</protein>
<sequence length="61" mass="6603">MLNRREALTNISKALREQACALQALNLPSDHDIPQGMRLLLDAIDYVDVAAGGNLDQQVAA</sequence>
<proteinExistence type="predicted"/>
<dbReference type="Proteomes" id="UP000244189">
    <property type="component" value="Unassembled WGS sequence"/>
</dbReference>